<dbReference type="InterPro" id="IPR045266">
    <property type="entry name" value="DOH_DOMON"/>
</dbReference>
<dbReference type="EMBL" id="CM008970">
    <property type="protein sequence ID" value="PNW79347.1"/>
    <property type="molecule type" value="Genomic_DNA"/>
</dbReference>
<evidence type="ECO:0000256" key="7">
    <source>
        <dbReference type="ARBA" id="ARBA00023136"/>
    </source>
</evidence>
<name>A0A2K3DFQ3_CHLRE</name>
<evidence type="ECO:0000256" key="6">
    <source>
        <dbReference type="ARBA" id="ARBA00022989"/>
    </source>
</evidence>
<evidence type="ECO:0000259" key="10">
    <source>
        <dbReference type="PROSITE" id="PS50939"/>
    </source>
</evidence>
<dbReference type="STRING" id="3055.A0A2K3DFQ3"/>
<evidence type="ECO:0000256" key="9">
    <source>
        <dbReference type="SAM" id="Phobius"/>
    </source>
</evidence>
<feature type="transmembrane region" description="Helical" evidence="9">
    <location>
        <begin position="478"/>
        <end position="499"/>
    </location>
</feature>
<evidence type="ECO:0000256" key="3">
    <source>
        <dbReference type="ARBA" id="ARBA00022692"/>
    </source>
</evidence>
<dbReference type="InterPro" id="IPR005018">
    <property type="entry name" value="DOMON_domain"/>
</dbReference>
<gene>
    <name evidence="11" type="ORF">CHLRE_09g411850v5</name>
</gene>
<evidence type="ECO:0000256" key="1">
    <source>
        <dbReference type="ARBA" id="ARBA00004370"/>
    </source>
</evidence>
<protein>
    <recommendedName>
        <fullName evidence="10">Cytochrome b561 domain-containing protein</fullName>
    </recommendedName>
</protein>
<evidence type="ECO:0000256" key="5">
    <source>
        <dbReference type="ARBA" id="ARBA00022982"/>
    </source>
</evidence>
<dbReference type="SMART" id="SM00665">
    <property type="entry name" value="B561"/>
    <property type="match status" value="1"/>
</dbReference>
<dbReference type="PANTHER" id="PTHR23130">
    <property type="entry name" value="CYTOCHROME B561 AND DOMON DOMAIN-CONTAINING PROTEIN"/>
    <property type="match status" value="1"/>
</dbReference>
<keyword evidence="3 9" id="KW-0812">Transmembrane</keyword>
<evidence type="ECO:0000256" key="2">
    <source>
        <dbReference type="ARBA" id="ARBA00022448"/>
    </source>
</evidence>
<keyword evidence="4" id="KW-0732">Signal</keyword>
<dbReference type="RefSeq" id="XP_042921580.1">
    <property type="nucleotide sequence ID" value="XM_043066284.1"/>
</dbReference>
<feature type="compositionally biased region" description="Low complexity" evidence="8">
    <location>
        <begin position="680"/>
        <end position="698"/>
    </location>
</feature>
<evidence type="ECO:0000256" key="8">
    <source>
        <dbReference type="SAM" id="MobiDB-lite"/>
    </source>
</evidence>
<sequence>MRPHGAPSTDSSIAFTVKSTANAVVSSLCAGSVYAVTVSYPQTRETLLTASLGSLGGSSSCPNKRLYTGDANSHSASLTIPCSVNGATSVTLKVTTATSRWGSFLQASTTLPISSSCGCASSSPPPAAAASSLSPTPSPSTSSGTSPAAAASPSPSPSPSPVATDSSSDSGSSDSSSGSDSTGSDSTSGAVTCATSSLGYACALTLPGGGGETLHWTAGTAAPPDNACTSTTGTASGTSSYSGAANLVHFALSSPQAGYLSVGFTERAGMMAPANAVIGRISSGSAIVETYYMTSYNLDSPSNNGWAAGAAVLSTSAGGTVLCFSVAADGAAAAAAATVAAGRRRRQLATAGTAASAPRRSLAASTTTTTTSTTTSTTATTNALGLDASALEIIWATHSSVDLTATHNRWGGVSLNALSGAAAATAANKRRDQMLALHGGLAAAGWVLLVPLGLLLARHRRDISALRKAPRACGRDMWLVLHVGCVVVGTACGAASIGVAVAELRGSGARDPNTRAHRITGWAVLALAVLQMLSGGVRPDPGAPRRRLWTFLHANLGRVAALLAWACTGLGVFLAVTRYSQDLTVWAAPLAATLALLLGAELGLTAAAALVSEAAYAAAPPPGPNPLLLTPPSGGPLLFPPPAAHGGQGGYGGYGSYGGGTDGVCVGYPATVATGALPTSQRAQSQQQGQRQQQQQHQGVYVLPAGGAGAATAPANQLQSVYSNGGSSRHQLYQPFQQPYQPSAALPTVTATGASAGATADATAARPPSSRQARPASRPPSAGAAAAAATAGSTSNGSSGGGVGDGSVPPAPMRRQPSPPSLDDSGYGDGALGLRAAPANKKYGS</sequence>
<dbReference type="GO" id="GO:0016020">
    <property type="term" value="C:membrane"/>
    <property type="evidence" value="ECO:0007669"/>
    <property type="project" value="UniProtKB-SubCell"/>
</dbReference>
<evidence type="ECO:0000313" key="12">
    <source>
        <dbReference type="Proteomes" id="UP000006906"/>
    </source>
</evidence>
<keyword evidence="5" id="KW-0249">Electron transport</keyword>
<feature type="domain" description="Cytochrome b561" evidence="10">
    <location>
        <begin position="401"/>
        <end position="611"/>
    </location>
</feature>
<feature type="region of interest" description="Disordered" evidence="8">
    <location>
        <begin position="350"/>
        <end position="376"/>
    </location>
</feature>
<feature type="region of interest" description="Disordered" evidence="8">
    <location>
        <begin position="754"/>
        <end position="845"/>
    </location>
</feature>
<evidence type="ECO:0000256" key="4">
    <source>
        <dbReference type="ARBA" id="ARBA00022729"/>
    </source>
</evidence>
<dbReference type="OrthoDB" id="544907at2759"/>
<feature type="compositionally biased region" description="Low complexity" evidence="8">
    <location>
        <begin position="128"/>
        <end position="153"/>
    </location>
</feature>
<organism evidence="11 12">
    <name type="scientific">Chlamydomonas reinhardtii</name>
    <name type="common">Chlamydomonas smithii</name>
    <dbReference type="NCBI Taxonomy" id="3055"/>
    <lineage>
        <taxon>Eukaryota</taxon>
        <taxon>Viridiplantae</taxon>
        <taxon>Chlorophyta</taxon>
        <taxon>core chlorophytes</taxon>
        <taxon>Chlorophyceae</taxon>
        <taxon>CS clade</taxon>
        <taxon>Chlamydomonadales</taxon>
        <taxon>Chlamydomonadaceae</taxon>
        <taxon>Chlamydomonas</taxon>
    </lineage>
</organism>
<dbReference type="AlphaFoldDB" id="A0A2K3DFQ3"/>
<feature type="compositionally biased region" description="Low complexity" evidence="8">
    <location>
        <begin position="754"/>
        <end position="797"/>
    </location>
</feature>
<dbReference type="FunCoup" id="A0A2K3DFQ3">
    <property type="interactions" value="149"/>
</dbReference>
<reference evidence="11 12" key="1">
    <citation type="journal article" date="2007" name="Science">
        <title>The Chlamydomonas genome reveals the evolution of key animal and plant functions.</title>
        <authorList>
            <person name="Merchant S.S."/>
            <person name="Prochnik S.E."/>
            <person name="Vallon O."/>
            <person name="Harris E.H."/>
            <person name="Karpowicz S.J."/>
            <person name="Witman G.B."/>
            <person name="Terry A."/>
            <person name="Salamov A."/>
            <person name="Fritz-Laylin L.K."/>
            <person name="Marechal-Drouard L."/>
            <person name="Marshall W.F."/>
            <person name="Qu L.H."/>
            <person name="Nelson D.R."/>
            <person name="Sanderfoot A.A."/>
            <person name="Spalding M.H."/>
            <person name="Kapitonov V.V."/>
            <person name="Ren Q."/>
            <person name="Ferris P."/>
            <person name="Lindquist E."/>
            <person name="Shapiro H."/>
            <person name="Lucas S.M."/>
            <person name="Grimwood J."/>
            <person name="Schmutz J."/>
            <person name="Cardol P."/>
            <person name="Cerutti H."/>
            <person name="Chanfreau G."/>
            <person name="Chen C.L."/>
            <person name="Cognat V."/>
            <person name="Croft M.T."/>
            <person name="Dent R."/>
            <person name="Dutcher S."/>
            <person name="Fernandez E."/>
            <person name="Fukuzawa H."/>
            <person name="Gonzalez-Ballester D."/>
            <person name="Gonzalez-Halphen D."/>
            <person name="Hallmann A."/>
            <person name="Hanikenne M."/>
            <person name="Hippler M."/>
            <person name="Inwood W."/>
            <person name="Jabbari K."/>
            <person name="Kalanon M."/>
            <person name="Kuras R."/>
            <person name="Lefebvre P.A."/>
            <person name="Lemaire S.D."/>
            <person name="Lobanov A.V."/>
            <person name="Lohr M."/>
            <person name="Manuell A."/>
            <person name="Meier I."/>
            <person name="Mets L."/>
            <person name="Mittag M."/>
            <person name="Mittelmeier T."/>
            <person name="Moroney J.V."/>
            <person name="Moseley J."/>
            <person name="Napoli C."/>
            <person name="Nedelcu A.M."/>
            <person name="Niyogi K."/>
            <person name="Novoselov S.V."/>
            <person name="Paulsen I.T."/>
            <person name="Pazour G."/>
            <person name="Purton S."/>
            <person name="Ral J.P."/>
            <person name="Riano-Pachon D.M."/>
            <person name="Riekhof W."/>
            <person name="Rymarquis L."/>
            <person name="Schroda M."/>
            <person name="Stern D."/>
            <person name="Umen J."/>
            <person name="Willows R."/>
            <person name="Wilson N."/>
            <person name="Zimmer S.L."/>
            <person name="Allmer J."/>
            <person name="Balk J."/>
            <person name="Bisova K."/>
            <person name="Chen C.J."/>
            <person name="Elias M."/>
            <person name="Gendler K."/>
            <person name="Hauser C."/>
            <person name="Lamb M.R."/>
            <person name="Ledford H."/>
            <person name="Long J.C."/>
            <person name="Minagawa J."/>
            <person name="Page M.D."/>
            <person name="Pan J."/>
            <person name="Pootakham W."/>
            <person name="Roje S."/>
            <person name="Rose A."/>
            <person name="Stahlberg E."/>
            <person name="Terauchi A.M."/>
            <person name="Yang P."/>
            <person name="Ball S."/>
            <person name="Bowler C."/>
            <person name="Dieckmann C.L."/>
            <person name="Gladyshev V.N."/>
            <person name="Green P."/>
            <person name="Jorgensen R."/>
            <person name="Mayfield S."/>
            <person name="Mueller-Roeber B."/>
            <person name="Rajamani S."/>
            <person name="Sayre R.T."/>
            <person name="Brokstein P."/>
            <person name="Dubchak I."/>
            <person name="Goodstein D."/>
            <person name="Hornick L."/>
            <person name="Huang Y.W."/>
            <person name="Jhaveri J."/>
            <person name="Luo Y."/>
            <person name="Martinez D."/>
            <person name="Ngau W.C."/>
            <person name="Otillar B."/>
            <person name="Poliakov A."/>
            <person name="Porter A."/>
            <person name="Szajkowski L."/>
            <person name="Werner G."/>
            <person name="Zhou K."/>
            <person name="Grigoriev I.V."/>
            <person name="Rokhsar D.S."/>
            <person name="Grossman A.R."/>
        </authorList>
    </citation>
    <scope>NUCLEOTIDE SEQUENCE [LARGE SCALE GENOMIC DNA]</scope>
    <source>
        <strain evidence="12">CC-503</strain>
    </source>
</reference>
<comment type="subcellular location">
    <subcellularLocation>
        <location evidence="1">Membrane</location>
    </subcellularLocation>
</comment>
<dbReference type="Proteomes" id="UP000006906">
    <property type="component" value="Chromosome 9"/>
</dbReference>
<proteinExistence type="predicted"/>
<dbReference type="SMART" id="SM00664">
    <property type="entry name" value="DoH"/>
    <property type="match status" value="1"/>
</dbReference>
<feature type="region of interest" description="Disordered" evidence="8">
    <location>
        <begin position="678"/>
        <end position="698"/>
    </location>
</feature>
<dbReference type="PANTHER" id="PTHR23130:SF171">
    <property type="entry name" value="OS01G0895300 PROTEIN"/>
    <property type="match status" value="1"/>
</dbReference>
<feature type="region of interest" description="Disordered" evidence="8">
    <location>
        <begin position="128"/>
        <end position="188"/>
    </location>
</feature>
<keyword evidence="2" id="KW-0813">Transport</keyword>
<feature type="transmembrane region" description="Helical" evidence="9">
    <location>
        <begin position="586"/>
        <end position="611"/>
    </location>
</feature>
<dbReference type="Gene3D" id="1.20.120.1770">
    <property type="match status" value="1"/>
</dbReference>
<dbReference type="InterPro" id="IPR006593">
    <property type="entry name" value="Cyt_b561/ferric_Rdtase_TM"/>
</dbReference>
<keyword evidence="7 9" id="KW-0472">Membrane</keyword>
<feature type="transmembrane region" description="Helical" evidence="9">
    <location>
        <begin position="559"/>
        <end position="580"/>
    </location>
</feature>
<feature type="compositionally biased region" description="Pro residues" evidence="8">
    <location>
        <begin position="809"/>
        <end position="820"/>
    </location>
</feature>
<dbReference type="GeneID" id="66054890"/>
<dbReference type="KEGG" id="cre:CHLRE_09g411850v5"/>
<dbReference type="InParanoid" id="A0A2K3DFQ3"/>
<dbReference type="CDD" id="cd08760">
    <property type="entry name" value="Cyt_b561_FRRS1_like"/>
    <property type="match status" value="1"/>
</dbReference>
<feature type="transmembrane region" description="Helical" evidence="9">
    <location>
        <begin position="435"/>
        <end position="457"/>
    </location>
</feature>
<feature type="compositionally biased region" description="Low complexity" evidence="8">
    <location>
        <begin position="161"/>
        <end position="188"/>
    </location>
</feature>
<dbReference type="PROSITE" id="PS50939">
    <property type="entry name" value="CYTOCHROME_B561"/>
    <property type="match status" value="1"/>
</dbReference>
<accession>A0A2K3DFQ3</accession>
<feature type="compositionally biased region" description="Low complexity" evidence="8">
    <location>
        <begin position="353"/>
        <end position="376"/>
    </location>
</feature>
<dbReference type="CDD" id="cd09631">
    <property type="entry name" value="DOMON_DOH"/>
    <property type="match status" value="1"/>
</dbReference>
<keyword evidence="6 9" id="KW-1133">Transmembrane helix</keyword>
<keyword evidence="12" id="KW-1185">Reference proteome</keyword>
<dbReference type="Gramene" id="PNW79347">
    <property type="protein sequence ID" value="PNW79347"/>
    <property type="gene ID" value="CHLRE_09g411850v5"/>
</dbReference>
<evidence type="ECO:0000313" key="11">
    <source>
        <dbReference type="EMBL" id="PNW79347.1"/>
    </source>
</evidence>
<dbReference type="ExpressionAtlas" id="A0A2K3DFQ3">
    <property type="expression patterns" value="baseline and differential"/>
</dbReference>